<dbReference type="GO" id="GO:0005763">
    <property type="term" value="C:mitochondrial small ribosomal subunit"/>
    <property type="evidence" value="ECO:0000318"/>
    <property type="project" value="GO_Central"/>
</dbReference>
<keyword evidence="3" id="KW-0809">Transit peptide</keyword>
<dbReference type="PANTHER" id="PTHR21035">
    <property type="entry name" value="28S RIBOSOMAL PROTEIN S26, MITOCHONDRIAL"/>
    <property type="match status" value="1"/>
</dbReference>
<dbReference type="KEGG" id="xla:414604"/>
<dbReference type="Pfam" id="PF14943">
    <property type="entry name" value="MRP-S26"/>
    <property type="match status" value="1"/>
</dbReference>
<dbReference type="Xenbase" id="XB-GENE-6252305">
    <property type="gene designation" value="mrps26.L"/>
</dbReference>
<evidence type="ECO:0000256" key="10">
    <source>
        <dbReference type="SAM" id="MobiDB-lite"/>
    </source>
</evidence>
<keyword evidence="6" id="KW-0687">Ribonucleoprotein</keyword>
<dbReference type="AlphaFoldDB" id="Q6NTU1"/>
<dbReference type="RefSeq" id="NP_001084645.1">
    <property type="nucleotide sequence ID" value="NM_001091176.1"/>
</dbReference>
<reference evidence="13" key="3">
    <citation type="submission" date="2025-04" db="UniProtKB">
        <authorList>
            <consortium name="RefSeq"/>
        </authorList>
    </citation>
    <scope>IDENTIFICATION</scope>
</reference>
<feature type="coiled-coil region" evidence="9">
    <location>
        <begin position="79"/>
        <end position="128"/>
    </location>
</feature>
<evidence type="ECO:0000256" key="2">
    <source>
        <dbReference type="ARBA" id="ARBA00009672"/>
    </source>
</evidence>
<evidence type="ECO:0000256" key="8">
    <source>
        <dbReference type="ARBA" id="ARBA00035344"/>
    </source>
</evidence>
<keyword evidence="4" id="KW-0689">Ribosomal protein</keyword>
<evidence type="ECO:0000256" key="5">
    <source>
        <dbReference type="ARBA" id="ARBA00023128"/>
    </source>
</evidence>
<keyword evidence="12" id="KW-1185">Reference proteome</keyword>
<keyword evidence="5" id="KW-0496">Mitochondrion</keyword>
<sequence length="204" mass="24123">MFRFPGRSLLLLRVTRLPCVAPSRGRKSRTDPPAKSKASRIKYPPPVCVEELLNVSRRYREYSAILTAIRAECKEGVLRSQYEEQVGSLAEQRHRLESEEHRTLMIWNDEENRMALRRREERQRLEQEVLQRHEKISTEQNHIEEQQFIREKEREIEVLQEMSQSFITAENLSEKIEAALDNPISYNFCLDKEGRIVREAGARM</sequence>
<evidence type="ECO:0000256" key="4">
    <source>
        <dbReference type="ARBA" id="ARBA00022980"/>
    </source>
</evidence>
<dbReference type="CTD" id="414604"/>
<proteinExistence type="evidence at transcript level"/>
<dbReference type="OrthoDB" id="5988811at2759"/>
<evidence type="ECO:0000256" key="6">
    <source>
        <dbReference type="ARBA" id="ARBA00023274"/>
    </source>
</evidence>
<dbReference type="Proteomes" id="UP000186698">
    <property type="component" value="Chromosome 1L"/>
</dbReference>
<dbReference type="InterPro" id="IPR026140">
    <property type="entry name" value="Ribosomal_mS26"/>
</dbReference>
<evidence type="ECO:0000256" key="9">
    <source>
        <dbReference type="SAM" id="Coils"/>
    </source>
</evidence>
<dbReference type="AGR" id="Xenbase:XB-GENE-6252305"/>
<accession>Q6NTU1</accession>
<evidence type="ECO:0000256" key="7">
    <source>
        <dbReference type="ARBA" id="ARBA00035138"/>
    </source>
</evidence>
<name>Q6NTU1_XENLA</name>
<comment type="subcellular location">
    <subcellularLocation>
        <location evidence="1">Mitochondrion</location>
    </subcellularLocation>
</comment>
<reference evidence="11" key="2">
    <citation type="submission" date="2004-04" db="EMBL/GenBank/DDBJ databases">
        <authorList>
            <consortium name="NIH - Xenopus Gene Collection (XGC) project"/>
        </authorList>
    </citation>
    <scope>NUCLEOTIDE SEQUENCE [LARGE SCALE MRNA]</scope>
    <source>
        <tissue evidence="11">Kidney</tissue>
    </source>
</reference>
<evidence type="ECO:0000313" key="11">
    <source>
        <dbReference type="EMBL" id="AAH68863.1"/>
    </source>
</evidence>
<organism evidence="11">
    <name type="scientific">Xenopus laevis</name>
    <name type="common">African clawed frog</name>
    <dbReference type="NCBI Taxonomy" id="8355"/>
    <lineage>
        <taxon>Eukaryota</taxon>
        <taxon>Metazoa</taxon>
        <taxon>Chordata</taxon>
        <taxon>Craniata</taxon>
        <taxon>Vertebrata</taxon>
        <taxon>Euteleostomi</taxon>
        <taxon>Amphibia</taxon>
        <taxon>Batrachia</taxon>
        <taxon>Anura</taxon>
        <taxon>Pipoidea</taxon>
        <taxon>Pipidae</taxon>
        <taxon>Xenopodinae</taxon>
        <taxon>Xenopus</taxon>
        <taxon>Xenopus</taxon>
    </lineage>
</organism>
<gene>
    <name evidence="13 14" type="primary">mrps26.L</name>
    <name evidence="11" type="synonym">MGC82245</name>
    <name evidence="13" type="synonym">mrp-s13</name>
    <name evidence="13" type="synonym">mrp-s26</name>
    <name evidence="13" type="synonym">mrps13</name>
    <name evidence="13" type="synonym">mrps26</name>
    <name evidence="13" type="synonym">rpms13</name>
</gene>
<evidence type="ECO:0000313" key="12">
    <source>
        <dbReference type="Proteomes" id="UP000186698"/>
    </source>
</evidence>
<feature type="region of interest" description="Disordered" evidence="10">
    <location>
        <begin position="22"/>
        <end position="41"/>
    </location>
</feature>
<dbReference type="DNASU" id="414604"/>
<protein>
    <recommendedName>
        <fullName evidence="7">Small ribosomal subunit protein mS26</fullName>
    </recommendedName>
    <alternativeName>
        <fullName evidence="8">28S ribosomal protein S26, mitochondrial</fullName>
    </alternativeName>
</protein>
<evidence type="ECO:0000313" key="14">
    <source>
        <dbReference type="Xenbase" id="XB-GENE-6252305"/>
    </source>
</evidence>
<dbReference type="PANTHER" id="PTHR21035:SF2">
    <property type="entry name" value="SMALL RIBOSOMAL SUBUNIT PROTEIN MS26"/>
    <property type="match status" value="1"/>
</dbReference>
<comment type="similarity">
    <text evidence="2">Belongs to the mitochondrion-specific ribosomal protein mS26 family.</text>
</comment>
<evidence type="ECO:0000256" key="1">
    <source>
        <dbReference type="ARBA" id="ARBA00004173"/>
    </source>
</evidence>
<evidence type="ECO:0000256" key="3">
    <source>
        <dbReference type="ARBA" id="ARBA00022946"/>
    </source>
</evidence>
<keyword evidence="9" id="KW-0175">Coiled coil</keyword>
<dbReference type="EMBL" id="BC068863">
    <property type="protein sequence ID" value="AAH68863.1"/>
    <property type="molecule type" value="mRNA"/>
</dbReference>
<evidence type="ECO:0000313" key="13">
    <source>
        <dbReference type="RefSeq" id="NP_001084645.1"/>
    </source>
</evidence>
<reference evidence="13" key="1">
    <citation type="journal article" date="2002" name="Dev. Dyn.">
        <title>Genetic and genomic tools for Xenopus research: The NIH Xenopus initiative.</title>
        <authorList>
            <person name="Klein S.L."/>
            <person name="Strausberg R.L."/>
            <person name="Wagner L."/>
            <person name="Pontius J."/>
            <person name="Clifton S.W."/>
            <person name="Richardson P."/>
        </authorList>
    </citation>
    <scope>NUCLEOTIDE SEQUENCE</scope>
</reference>
<dbReference type="Bgee" id="414604">
    <property type="expression patterns" value="Expressed in oocyte and 19 other cell types or tissues"/>
</dbReference>
<dbReference type="GeneID" id="414604"/>